<dbReference type="OrthoDB" id="26307at2157"/>
<dbReference type="InterPro" id="IPR015507">
    <property type="entry name" value="rRNA-MeTfrase_E"/>
</dbReference>
<dbReference type="EMBL" id="AP018732">
    <property type="protein sequence ID" value="BBE41552.1"/>
    <property type="molecule type" value="Genomic_DNA"/>
</dbReference>
<feature type="binding site" evidence="5">
    <location>
        <position position="52"/>
    </location>
    <ligand>
        <name>S-adenosyl-L-methionine</name>
        <dbReference type="ChEBI" id="CHEBI:59789"/>
    </ligand>
</feature>
<comment type="function">
    <text evidence="5">Specifically methylates the uridine in position 2552 of 23S rRNA at the 2'-O position of the ribose in the fully assembled 50S ribosomal subunit.</text>
</comment>
<feature type="binding site" evidence="5">
    <location>
        <position position="89"/>
    </location>
    <ligand>
        <name>S-adenosyl-L-methionine</name>
        <dbReference type="ChEBI" id="CHEBI:59789"/>
    </ligand>
</feature>
<keyword evidence="4 5" id="KW-0949">S-adenosyl-L-methionine</keyword>
<keyword evidence="9" id="KW-1185">Reference proteome</keyword>
<evidence type="ECO:0000256" key="4">
    <source>
        <dbReference type="ARBA" id="ARBA00022691"/>
    </source>
</evidence>
<keyword evidence="1 5" id="KW-0698">rRNA processing</keyword>
<keyword evidence="2 5" id="KW-0489">Methyltransferase</keyword>
<feature type="binding site" evidence="5">
    <location>
        <position position="113"/>
    </location>
    <ligand>
        <name>S-adenosyl-L-methionine</name>
        <dbReference type="ChEBI" id="CHEBI:59789"/>
    </ligand>
</feature>
<dbReference type="GO" id="GO:0005737">
    <property type="term" value="C:cytoplasm"/>
    <property type="evidence" value="ECO:0007669"/>
    <property type="project" value="UniProtKB-SubCell"/>
</dbReference>
<keyword evidence="8" id="KW-0132">Cell division</keyword>
<keyword evidence="5" id="KW-0963">Cytoplasm</keyword>
<dbReference type="SUPFAM" id="SSF53335">
    <property type="entry name" value="S-adenosyl-L-methionine-dependent methyltransferases"/>
    <property type="match status" value="1"/>
</dbReference>
<evidence type="ECO:0000256" key="3">
    <source>
        <dbReference type="ARBA" id="ARBA00022679"/>
    </source>
</evidence>
<dbReference type="Gene3D" id="3.40.50.150">
    <property type="entry name" value="Vaccinia Virus protein VP39"/>
    <property type="match status" value="1"/>
</dbReference>
<evidence type="ECO:0000259" key="7">
    <source>
        <dbReference type="Pfam" id="PF01728"/>
    </source>
</evidence>
<evidence type="ECO:0000313" key="8">
    <source>
        <dbReference type="EMBL" id="BBE41552.1"/>
    </source>
</evidence>
<evidence type="ECO:0000256" key="6">
    <source>
        <dbReference type="PIRSR" id="PIRSR005461-1"/>
    </source>
</evidence>
<dbReference type="Proteomes" id="UP000509448">
    <property type="component" value="Chromosome"/>
</dbReference>
<dbReference type="GO" id="GO:0051301">
    <property type="term" value="P:cell division"/>
    <property type="evidence" value="ECO:0007669"/>
    <property type="project" value="UniProtKB-KW"/>
</dbReference>
<feature type="domain" description="Ribosomal RNA methyltransferase FtsJ" evidence="7">
    <location>
        <begin position="20"/>
        <end position="195"/>
    </location>
</feature>
<evidence type="ECO:0000256" key="1">
    <source>
        <dbReference type="ARBA" id="ARBA00022552"/>
    </source>
</evidence>
<dbReference type="HAMAP" id="MF_01547">
    <property type="entry name" value="RNA_methyltr_E"/>
    <property type="match status" value="1"/>
</dbReference>
<dbReference type="AlphaFoldDB" id="A0A4P2VCN5"/>
<dbReference type="InterPro" id="IPR050082">
    <property type="entry name" value="RNA_methyltr_RlmE"/>
</dbReference>
<reference evidence="8 9" key="1">
    <citation type="journal article" date="2019" name="ISME J.">
        <title>Isolation and characterization of a thermophilic sulfur- and iron-reducing thaumarchaeote from a terrestrial acidic hot spring.</title>
        <authorList>
            <person name="Kato S."/>
            <person name="Itoh T."/>
            <person name="Yuki M."/>
            <person name="Nagamori M."/>
            <person name="Ohnishi M."/>
            <person name="Uematsu K."/>
            <person name="Suzuki K."/>
            <person name="Takashina T."/>
            <person name="Ohkuma M."/>
        </authorList>
    </citation>
    <scope>NUCLEOTIDE SEQUENCE [LARGE SCALE GENOMIC DNA]</scope>
    <source>
        <strain evidence="8 9">NAS-02</strain>
    </source>
</reference>
<keyword evidence="8" id="KW-0131">Cell cycle</keyword>
<dbReference type="InterPro" id="IPR029063">
    <property type="entry name" value="SAM-dependent_MTases_sf"/>
</dbReference>
<evidence type="ECO:0000256" key="5">
    <source>
        <dbReference type="HAMAP-Rule" id="MF_01547"/>
    </source>
</evidence>
<comment type="subcellular location">
    <subcellularLocation>
        <location evidence="5">Cytoplasm</location>
    </subcellularLocation>
</comment>
<evidence type="ECO:0000256" key="2">
    <source>
        <dbReference type="ARBA" id="ARBA00022603"/>
    </source>
</evidence>
<dbReference type="GO" id="GO:0008650">
    <property type="term" value="F:rRNA (uridine-2'-O-)-methyltransferase activity"/>
    <property type="evidence" value="ECO:0007669"/>
    <property type="project" value="UniProtKB-UniRule"/>
</dbReference>
<dbReference type="KEGG" id="ccai:NAS2_0148"/>
<proteinExistence type="inferred from homology"/>
<feature type="binding site" evidence="5">
    <location>
        <position position="72"/>
    </location>
    <ligand>
        <name>S-adenosyl-L-methionine</name>
        <dbReference type="ChEBI" id="CHEBI:59789"/>
    </ligand>
</feature>
<accession>A0A4P2VCN5</accession>
<feature type="active site" description="Proton acceptor" evidence="5 6">
    <location>
        <position position="153"/>
    </location>
</feature>
<evidence type="ECO:0000313" key="9">
    <source>
        <dbReference type="Proteomes" id="UP000509448"/>
    </source>
</evidence>
<dbReference type="InterPro" id="IPR002877">
    <property type="entry name" value="RNA_MeTrfase_FtsJ_dom"/>
</dbReference>
<comment type="similarity">
    <text evidence="5">Belongs to the class I-like SAM-binding methyltransferase superfamily. RNA methyltransferase RlmE family.</text>
</comment>
<sequence>MRPWEARRDLYWRLAKERGYRSRSAFKLLEIQRKFGVMRRGDRVVDLGCHPGGWLQISSKAVGSEGLAVGVDLKETALQLRNVVFVRADVMDQGLVEILHVHAPFGYDVLLSDLSPNISGAWELDHARQIALSRRALELARQLLKDGGNSVFKVFQGNEFNRFLGEVRSSFLETHVVKPKASRSQSSELYLVALGLRKTRRIPSHPPLP</sequence>
<dbReference type="RefSeq" id="WP_174447888.1">
    <property type="nucleotide sequence ID" value="NZ_AP018732.1"/>
</dbReference>
<keyword evidence="3 5" id="KW-0808">Transferase</keyword>
<comment type="catalytic activity">
    <reaction evidence="5">
        <text>uridine(2552) in 23S rRNA + S-adenosyl-L-methionine = 2'-O-methyluridine(2552) in 23S rRNA + S-adenosyl-L-homocysteine + H(+)</text>
        <dbReference type="Rhea" id="RHEA:42720"/>
        <dbReference type="Rhea" id="RHEA-COMP:10202"/>
        <dbReference type="Rhea" id="RHEA-COMP:10203"/>
        <dbReference type="ChEBI" id="CHEBI:15378"/>
        <dbReference type="ChEBI" id="CHEBI:57856"/>
        <dbReference type="ChEBI" id="CHEBI:59789"/>
        <dbReference type="ChEBI" id="CHEBI:65315"/>
        <dbReference type="ChEBI" id="CHEBI:74478"/>
        <dbReference type="EC" id="2.1.1.166"/>
    </reaction>
</comment>
<dbReference type="PIRSF" id="PIRSF005461">
    <property type="entry name" value="23S_rRNA_mtase"/>
    <property type="match status" value="1"/>
</dbReference>
<feature type="binding site" evidence="5">
    <location>
        <position position="54"/>
    </location>
    <ligand>
        <name>S-adenosyl-L-methionine</name>
        <dbReference type="ChEBI" id="CHEBI:59789"/>
    </ligand>
</feature>
<dbReference type="PANTHER" id="PTHR10920">
    <property type="entry name" value="RIBOSOMAL RNA METHYLTRANSFERASE"/>
    <property type="match status" value="1"/>
</dbReference>
<dbReference type="GeneID" id="55583968"/>
<gene>
    <name evidence="5" type="primary">rlmE</name>
    <name evidence="8" type="ORF">NAS2_0148</name>
</gene>
<dbReference type="Pfam" id="PF01728">
    <property type="entry name" value="FtsJ"/>
    <property type="match status" value="1"/>
</dbReference>
<protein>
    <recommendedName>
        <fullName evidence="5">Ribosomal RNA large subunit methyltransferase E</fullName>
        <ecNumber evidence="5">2.1.1.166</ecNumber>
    </recommendedName>
    <alternativeName>
        <fullName evidence="5">23S rRNA Um2552 methyltransferase</fullName>
    </alternativeName>
    <alternativeName>
        <fullName evidence="5">rRNA (uridine-2'-O-)-methyltransferase</fullName>
    </alternativeName>
</protein>
<dbReference type="PANTHER" id="PTHR10920:SF13">
    <property type="entry name" value="PRE-RRNA 2'-O-RIBOSE RNA METHYLTRANSFERASE FTSJ3"/>
    <property type="match status" value="1"/>
</dbReference>
<organism evidence="8 9">
    <name type="scientific">Conexivisphaera calida</name>
    <dbReference type="NCBI Taxonomy" id="1874277"/>
    <lineage>
        <taxon>Archaea</taxon>
        <taxon>Nitrososphaerota</taxon>
        <taxon>Conexivisphaeria</taxon>
        <taxon>Conexivisphaerales</taxon>
        <taxon>Conexivisphaeraceae</taxon>
        <taxon>Conexivisphaera</taxon>
    </lineage>
</organism>
<name>A0A4P2VCN5_9ARCH</name>
<dbReference type="EC" id="2.1.1.166" evidence="5"/>